<protein>
    <submittedName>
        <fullName evidence="2">FO synthase subunit 1</fullName>
    </submittedName>
</protein>
<feature type="compositionally biased region" description="Polar residues" evidence="1">
    <location>
        <begin position="414"/>
        <end position="424"/>
    </location>
</feature>
<accession>A0ABP0QCV0</accession>
<keyword evidence="3" id="KW-1185">Reference proteome</keyword>
<feature type="region of interest" description="Disordered" evidence="1">
    <location>
        <begin position="382"/>
        <end position="465"/>
    </location>
</feature>
<gene>
    <name evidence="2" type="ORF">SCF082_LOCUS40634</name>
</gene>
<organism evidence="2 3">
    <name type="scientific">Durusdinium trenchii</name>
    <dbReference type="NCBI Taxonomy" id="1381693"/>
    <lineage>
        <taxon>Eukaryota</taxon>
        <taxon>Sar</taxon>
        <taxon>Alveolata</taxon>
        <taxon>Dinophyceae</taxon>
        <taxon>Suessiales</taxon>
        <taxon>Symbiodiniaceae</taxon>
        <taxon>Durusdinium</taxon>
    </lineage>
</organism>
<reference evidence="2 3" key="1">
    <citation type="submission" date="2024-02" db="EMBL/GenBank/DDBJ databases">
        <authorList>
            <person name="Chen Y."/>
            <person name="Shah S."/>
            <person name="Dougan E. K."/>
            <person name="Thang M."/>
            <person name="Chan C."/>
        </authorList>
    </citation>
    <scope>NUCLEOTIDE SEQUENCE [LARGE SCALE GENOMIC DNA]</scope>
</reference>
<feature type="compositionally biased region" description="Basic and acidic residues" evidence="1">
    <location>
        <begin position="403"/>
        <end position="412"/>
    </location>
</feature>
<evidence type="ECO:0000313" key="2">
    <source>
        <dbReference type="EMBL" id="CAK9085824.1"/>
    </source>
</evidence>
<feature type="compositionally biased region" description="Basic residues" evidence="1">
    <location>
        <begin position="431"/>
        <end position="442"/>
    </location>
</feature>
<evidence type="ECO:0000256" key="1">
    <source>
        <dbReference type="SAM" id="MobiDB-lite"/>
    </source>
</evidence>
<sequence length="1502" mass="166831">MFLLEDVSMDEWNDGWELDQKGLLFEEDTFILGYHKLSEGSIPELDVKRCLVLEGIVFRNVAAWPEVAKADAFPDDPNPVFDACKELLAGSERLEKLFDAARSKQPSPPLDLRYLKRPTSHVGQRKAKASAEIFSYLTTLYESTAETLPDLKDSTFDHVNPSSIPVSSLDVTEALDAYSAELNRCGYRNFRCYASGKEFSTMQKVKLHIALAICHGRFILFSISNADCKKDPNASIELLRLRSNEISNQLWSHVAEHPDDVVLRGFLPSLRFPLFDLAEAADWLESWIDGSLPGDPLLDVSACAIQTGPRPLSASALVMPQPEAFHTLVRGKNQKEGRLYLIRAKRKIVYDAAARAWSLGVPWAEALKMSQRAVRAGNAVEPKPFAKGRGKGKAKGRGKGKARFTEPFEAKTVESVTKATQSRKGSGVFGHSHRASMAKRKSGGSDQNANAKARRSSNQKAADLQASHPHIAKVIAWYDEHVVPCGGPDQLSYATDYSSGQYLRPWMCAFRHDTGCSGFLEPEVGQLIMEVMLCEGFMSDPSLPGCELVHTTKIPREYLDSEYPVLPSAIGGGHLLPPFSVGYVKGWKRCVVLLIVLQSIRELNLQDEIAHEIKATFGTIHCSFAKTNDVRAKVEASRGATMVQSATRKAPNCFQFRRQVLILQRAGCGSSPEQQFETWHKATSVAKVFAIGRLESESVSNLMTRMEEKVVHLLESAVKRRGMIKFISHDFIARGTCNTAWSSGCNQLEHWSEQLTNGNDGALVTLLIERICADYDWTPAPFRKAVNYQTGLGKHQLTGAYLHFVSELRKIQPSSQFKDAEVALKEQPYVAQIENAARADALAKEESYAQEVRKADLQVLLRKLDNDLDILSKRSGTEQQKAIECAKDMKYLKDRQGKGHKFVDQFLEQNCCLIRTSNDFHNAIGDLLKFKEQFRGISGKEYVICSLDCTVWPADSAYVSNALATLSSVLALSASHVGFVQMPVLQSQTSRSALLKHKHLLENSLYKHSLTTHHTVQILYTKPPEATSRDQRGLSQLALAVFHEHFEGSSFASESRAVREGKLGPNPLIPYSQFMGYDNDTVKPGASARVEQKGLPCHISMIMGLLDGLNVQNGDRVVFVDVIPNRFAEFGRALVESRLKDERIFLRYVGFLLEEQCNENIAAIRDMVYRHWDNSPDAPPKKRVSDNQVAEAPSLQILAWQDGPLWPDILLSRFPEGTCEAAEMLKQKEKFDVLYPPSSRPARPQSRDRAHRAGGCCDFSVDSEAKPIDLSRTLTLTFVEEADFSESRLGNALPTKNKPAVLISTSMCLWIGNTTDNPMAVEAGELCGFGTGSFEKKVISDPKLEKNALPFRLQSDLTLVSYQKAAMPLCEMLRTLASEDGIAQIDLEDHELASRVHPAEDGADPIPISFRYELKPKSTKTANVFKPNSPSVPASKEIRSSMLGACFAGSYEKLLQQSQSKFALVWEVAFSSSPPRIQVEKPKVHLLGKVHLPAHSWANLSA</sequence>
<proteinExistence type="predicted"/>
<feature type="compositionally biased region" description="Basic residues" evidence="1">
    <location>
        <begin position="386"/>
        <end position="402"/>
    </location>
</feature>
<name>A0ABP0QCV0_9DINO</name>
<comment type="caution">
    <text evidence="2">The sequence shown here is derived from an EMBL/GenBank/DDBJ whole genome shotgun (WGS) entry which is preliminary data.</text>
</comment>
<dbReference type="Proteomes" id="UP001642464">
    <property type="component" value="Unassembled WGS sequence"/>
</dbReference>
<dbReference type="EMBL" id="CAXAMM010039351">
    <property type="protein sequence ID" value="CAK9085824.1"/>
    <property type="molecule type" value="Genomic_DNA"/>
</dbReference>
<evidence type="ECO:0000313" key="3">
    <source>
        <dbReference type="Proteomes" id="UP001642464"/>
    </source>
</evidence>